<dbReference type="PROSITE" id="PS01081">
    <property type="entry name" value="HTH_TETR_1"/>
    <property type="match status" value="1"/>
</dbReference>
<comment type="caution">
    <text evidence="4">The sequence shown here is derived from an EMBL/GenBank/DDBJ whole genome shotgun (WGS) entry which is preliminary data.</text>
</comment>
<dbReference type="Gene3D" id="1.10.10.60">
    <property type="entry name" value="Homeodomain-like"/>
    <property type="match status" value="1"/>
</dbReference>
<evidence type="ECO:0000259" key="3">
    <source>
        <dbReference type="PROSITE" id="PS50977"/>
    </source>
</evidence>
<dbReference type="SUPFAM" id="SSF46689">
    <property type="entry name" value="Homeodomain-like"/>
    <property type="match status" value="1"/>
</dbReference>
<name>A0A1V6MZZ5_METAZ</name>
<dbReference type="InterPro" id="IPR023772">
    <property type="entry name" value="DNA-bd_HTH_TetR-type_CS"/>
</dbReference>
<dbReference type="GO" id="GO:0003677">
    <property type="term" value="F:DNA binding"/>
    <property type="evidence" value="ECO:0007669"/>
    <property type="project" value="UniProtKB-UniRule"/>
</dbReference>
<reference evidence="4 5" key="1">
    <citation type="submission" date="2014-12" db="EMBL/GenBank/DDBJ databases">
        <title>Genome sequence of Methanobrevibacter arboriphilicus DH1, DSM1125.</title>
        <authorList>
            <person name="Poehlein A."/>
            <person name="Thauer R.K."/>
            <person name="Seedorf H."/>
            <person name="Daniel R."/>
        </authorList>
    </citation>
    <scope>NUCLEOTIDE SEQUENCE [LARGE SCALE GENOMIC DNA]</scope>
    <source>
        <strain evidence="4 5">DH1</strain>
    </source>
</reference>
<dbReference type="RefSeq" id="WP_080461170.1">
    <property type="nucleotide sequence ID" value="NZ_JXMW01000032.1"/>
</dbReference>
<feature type="DNA-binding region" description="H-T-H motif" evidence="2">
    <location>
        <begin position="24"/>
        <end position="43"/>
    </location>
</feature>
<proteinExistence type="predicted"/>
<sequence>MKNKDKIAQAAFLLSLKYGFDNVSIKQIQEEANVTTGAIYYHFKDKNDILDYILKKYVFNEVKNFKNDLYSEKRSFYEKLEFIFYYFTKYNIKNNQNAIEILYENNIDFGQYYLMQLGIYHQHPEFRKLYDDSSKDILNLFNELIKEAIENKEIKKSTDIEELSIYIFTIFRGIIRLWSILIECSLDKLIETNINMIKKTLE</sequence>
<feature type="domain" description="HTH tetR-type" evidence="3">
    <location>
        <begin position="1"/>
        <end position="61"/>
    </location>
</feature>
<dbReference type="OrthoDB" id="77321at2157"/>
<dbReference type="SUPFAM" id="SSF48498">
    <property type="entry name" value="Tetracyclin repressor-like, C-terminal domain"/>
    <property type="match status" value="1"/>
</dbReference>
<dbReference type="Proteomes" id="UP000191661">
    <property type="component" value="Unassembled WGS sequence"/>
</dbReference>
<evidence type="ECO:0000313" key="4">
    <source>
        <dbReference type="EMBL" id="OQD57954.1"/>
    </source>
</evidence>
<dbReference type="Gene3D" id="1.10.357.10">
    <property type="entry name" value="Tetracycline Repressor, domain 2"/>
    <property type="match status" value="1"/>
</dbReference>
<dbReference type="InterPro" id="IPR001647">
    <property type="entry name" value="HTH_TetR"/>
</dbReference>
<dbReference type="PROSITE" id="PS50977">
    <property type="entry name" value="HTH_TETR_2"/>
    <property type="match status" value="1"/>
</dbReference>
<dbReference type="Pfam" id="PF00440">
    <property type="entry name" value="TetR_N"/>
    <property type="match status" value="1"/>
</dbReference>
<evidence type="ECO:0000256" key="1">
    <source>
        <dbReference type="ARBA" id="ARBA00023125"/>
    </source>
</evidence>
<evidence type="ECO:0000256" key="2">
    <source>
        <dbReference type="PROSITE-ProRule" id="PRU00335"/>
    </source>
</evidence>
<keyword evidence="1 2" id="KW-0238">DNA-binding</keyword>
<dbReference type="PRINTS" id="PR00455">
    <property type="entry name" value="HTHTETR"/>
</dbReference>
<organism evidence="4 5">
    <name type="scientific">Methanobrevibacter arboriphilus JCM 13429 = DSM 1125</name>
    <dbReference type="NCBI Taxonomy" id="1300164"/>
    <lineage>
        <taxon>Archaea</taxon>
        <taxon>Methanobacteriati</taxon>
        <taxon>Methanobacteriota</taxon>
        <taxon>Methanomada group</taxon>
        <taxon>Methanobacteria</taxon>
        <taxon>Methanobacteriales</taxon>
        <taxon>Methanobacteriaceae</taxon>
        <taxon>Methanobrevibacter</taxon>
    </lineage>
</organism>
<dbReference type="InterPro" id="IPR036271">
    <property type="entry name" value="Tet_transcr_reg_TetR-rel_C_sf"/>
</dbReference>
<keyword evidence="5" id="KW-1185">Reference proteome</keyword>
<dbReference type="PANTHER" id="PTHR43479:SF11">
    <property type="entry name" value="ACREF_ENVCD OPERON REPRESSOR-RELATED"/>
    <property type="match status" value="1"/>
</dbReference>
<accession>A0A1V6MZZ5</accession>
<dbReference type="EMBL" id="JXMW01000032">
    <property type="protein sequence ID" value="OQD57954.1"/>
    <property type="molecule type" value="Genomic_DNA"/>
</dbReference>
<evidence type="ECO:0000313" key="5">
    <source>
        <dbReference type="Proteomes" id="UP000191661"/>
    </source>
</evidence>
<dbReference type="InterPro" id="IPR050624">
    <property type="entry name" value="HTH-type_Tx_Regulator"/>
</dbReference>
<dbReference type="InterPro" id="IPR009057">
    <property type="entry name" value="Homeodomain-like_sf"/>
</dbReference>
<gene>
    <name evidence="4" type="ORF">MBBAR_32c00010</name>
</gene>
<dbReference type="PANTHER" id="PTHR43479">
    <property type="entry name" value="ACREF/ENVCD OPERON REPRESSOR-RELATED"/>
    <property type="match status" value="1"/>
</dbReference>
<dbReference type="AlphaFoldDB" id="A0A1V6MZZ5"/>
<protein>
    <submittedName>
        <fullName evidence="4">Transcriptional regulator</fullName>
    </submittedName>
</protein>